<evidence type="ECO:0000313" key="3">
    <source>
        <dbReference type="Proteomes" id="UP001201812"/>
    </source>
</evidence>
<evidence type="ECO:0000256" key="1">
    <source>
        <dbReference type="SAM" id="SignalP"/>
    </source>
</evidence>
<dbReference type="AlphaFoldDB" id="A0AAD4MTV3"/>
<comment type="caution">
    <text evidence="2">The sequence shown here is derived from an EMBL/GenBank/DDBJ whole genome shotgun (WGS) entry which is preliminary data.</text>
</comment>
<feature type="chain" id="PRO_5042025311" description="Secreted protein" evidence="1">
    <location>
        <begin position="23"/>
        <end position="96"/>
    </location>
</feature>
<gene>
    <name evidence="2" type="ORF">DdX_16229</name>
</gene>
<keyword evidence="1" id="KW-0732">Signal</keyword>
<organism evidence="2 3">
    <name type="scientific">Ditylenchus destructor</name>
    <dbReference type="NCBI Taxonomy" id="166010"/>
    <lineage>
        <taxon>Eukaryota</taxon>
        <taxon>Metazoa</taxon>
        <taxon>Ecdysozoa</taxon>
        <taxon>Nematoda</taxon>
        <taxon>Chromadorea</taxon>
        <taxon>Rhabditida</taxon>
        <taxon>Tylenchina</taxon>
        <taxon>Tylenchomorpha</taxon>
        <taxon>Sphaerularioidea</taxon>
        <taxon>Anguinidae</taxon>
        <taxon>Anguininae</taxon>
        <taxon>Ditylenchus</taxon>
    </lineage>
</organism>
<proteinExistence type="predicted"/>
<keyword evidence="3" id="KW-1185">Reference proteome</keyword>
<dbReference type="Proteomes" id="UP001201812">
    <property type="component" value="Unassembled WGS sequence"/>
</dbReference>
<evidence type="ECO:0008006" key="4">
    <source>
        <dbReference type="Google" id="ProtNLM"/>
    </source>
</evidence>
<accession>A0AAD4MTV3</accession>
<protein>
    <recommendedName>
        <fullName evidence="4">Secreted protein</fullName>
    </recommendedName>
</protein>
<sequence length="96" mass="10972">MNAIISLRFLLLLSVIIIAGECFITYNFHKPISLYEKFRPTMVASSGGINRREASAPPTEAAAEVRPKYDNPQVVRVHEGADVLNMYHRYYPWTMI</sequence>
<evidence type="ECO:0000313" key="2">
    <source>
        <dbReference type="EMBL" id="KAI1701199.1"/>
    </source>
</evidence>
<feature type="signal peptide" evidence="1">
    <location>
        <begin position="1"/>
        <end position="22"/>
    </location>
</feature>
<reference evidence="2" key="1">
    <citation type="submission" date="2022-01" db="EMBL/GenBank/DDBJ databases">
        <title>Genome Sequence Resource for Two Populations of Ditylenchus destructor, the Migratory Endoparasitic Phytonematode.</title>
        <authorList>
            <person name="Zhang H."/>
            <person name="Lin R."/>
            <person name="Xie B."/>
        </authorList>
    </citation>
    <scope>NUCLEOTIDE SEQUENCE</scope>
    <source>
        <strain evidence="2">BazhouSP</strain>
    </source>
</reference>
<dbReference type="EMBL" id="JAKKPZ010000124">
    <property type="protein sequence ID" value="KAI1701199.1"/>
    <property type="molecule type" value="Genomic_DNA"/>
</dbReference>
<name>A0AAD4MTV3_9BILA</name>